<dbReference type="Pfam" id="PF01370">
    <property type="entry name" value="Epimerase"/>
    <property type="match status" value="1"/>
</dbReference>
<dbReference type="Proteomes" id="UP000718281">
    <property type="component" value="Unassembled WGS sequence"/>
</dbReference>
<dbReference type="PANTHER" id="PTHR43245">
    <property type="entry name" value="BIFUNCTIONAL POLYMYXIN RESISTANCE PROTEIN ARNA"/>
    <property type="match status" value="1"/>
</dbReference>
<gene>
    <name evidence="2" type="ORF">IPF40_07095</name>
</gene>
<dbReference type="InterPro" id="IPR001509">
    <property type="entry name" value="Epimerase_deHydtase"/>
</dbReference>
<proteinExistence type="predicted"/>
<comment type="caution">
    <text evidence="2">The sequence shown here is derived from an EMBL/GenBank/DDBJ whole genome shotgun (WGS) entry which is preliminary data.</text>
</comment>
<dbReference type="EMBL" id="JADIXZ010000004">
    <property type="protein sequence ID" value="MBK6300813.1"/>
    <property type="molecule type" value="Genomic_DNA"/>
</dbReference>
<dbReference type="InterPro" id="IPR050177">
    <property type="entry name" value="Lipid_A_modif_metabolic_enz"/>
</dbReference>
<evidence type="ECO:0000313" key="2">
    <source>
        <dbReference type="EMBL" id="MBK6300813.1"/>
    </source>
</evidence>
<dbReference type="AlphaFoldDB" id="A0A935CDF8"/>
<dbReference type="InterPro" id="IPR036291">
    <property type="entry name" value="NAD(P)-bd_dom_sf"/>
</dbReference>
<dbReference type="PANTHER" id="PTHR43245:SF52">
    <property type="entry name" value="NAD-DEPENDENT EPIMERASE_DEHYDRATASE"/>
    <property type="match status" value="1"/>
</dbReference>
<reference evidence="2 3" key="1">
    <citation type="submission" date="2020-10" db="EMBL/GenBank/DDBJ databases">
        <title>Connecting structure to function with the recovery of over 1000 high-quality activated sludge metagenome-assembled genomes encoding full-length rRNA genes using long-read sequencing.</title>
        <authorList>
            <person name="Singleton C.M."/>
            <person name="Petriglieri F."/>
            <person name="Kristensen J.M."/>
            <person name="Kirkegaard R.H."/>
            <person name="Michaelsen T.Y."/>
            <person name="Andersen M.H."/>
            <person name="Karst S.M."/>
            <person name="Dueholm M.S."/>
            <person name="Nielsen P.H."/>
            <person name="Albertsen M."/>
        </authorList>
    </citation>
    <scope>NUCLEOTIDE SEQUENCE [LARGE SCALE GENOMIC DNA]</scope>
    <source>
        <strain evidence="2">AalE_18-Q3-R2-46_BAT3C.188</strain>
    </source>
</reference>
<evidence type="ECO:0000259" key="1">
    <source>
        <dbReference type="Pfam" id="PF01370"/>
    </source>
</evidence>
<sequence>MSSRQAPRSREVSAGAVRPAGALPRVAVVGAAAVPGARILDTIARAARASGDGRPPVAIDRDRGRVATAEWRLVDPTDPALVRALRDVDIAVWVAAETDLQSALRVRPTERRDLVVRTAQTLVTAAAAAGVSRLVVVTSAKVYGATPDNPVPLPEDSELNGVRDGGVVGDLLAVEEVIQDARRVHPGLSITVVRPAALVGPGIDTVVTRHFEAPRLLTVKGANPAWQFCHVDDLASGVRVVCEQDLGPVVTVGAPGWLSQEQVESLTGMRRVQLSEATALGTAARLHRFGVLPAPASELAHALYPWVIDSARLRTVGWAAAYDNETCVGAMLESIKGRHAVAGRRVDRMDAALGAASAAVALVGTAAILRRARRP</sequence>
<evidence type="ECO:0000313" key="3">
    <source>
        <dbReference type="Proteomes" id="UP000718281"/>
    </source>
</evidence>
<dbReference type="SUPFAM" id="SSF51735">
    <property type="entry name" value="NAD(P)-binding Rossmann-fold domains"/>
    <property type="match status" value="1"/>
</dbReference>
<accession>A0A935CDF8</accession>
<organism evidence="2 3">
    <name type="scientific">Candidatus Phosphoribacter hodrii</name>
    <dbReference type="NCBI Taxonomy" id="2953743"/>
    <lineage>
        <taxon>Bacteria</taxon>
        <taxon>Bacillati</taxon>
        <taxon>Actinomycetota</taxon>
        <taxon>Actinomycetes</taxon>
        <taxon>Micrococcales</taxon>
        <taxon>Dermatophilaceae</taxon>
        <taxon>Candidatus Phosphoribacter</taxon>
    </lineage>
</organism>
<dbReference type="Gene3D" id="3.40.50.720">
    <property type="entry name" value="NAD(P)-binding Rossmann-like Domain"/>
    <property type="match status" value="1"/>
</dbReference>
<protein>
    <submittedName>
        <fullName evidence="2">NAD-dependent epimerase/dehydratase family protein</fullName>
    </submittedName>
</protein>
<feature type="domain" description="NAD-dependent epimerase/dehydratase" evidence="1">
    <location>
        <begin position="54"/>
        <end position="244"/>
    </location>
</feature>
<name>A0A935CDF8_9MICO</name>